<keyword evidence="6 10" id="KW-1133">Transmembrane helix</keyword>
<protein>
    <recommendedName>
        <fullName evidence="4">NADH-ubiquinone oxidoreductase chain 2</fullName>
        <ecNumber evidence="3">7.1.1.2</ecNumber>
    </recommendedName>
    <alternativeName>
        <fullName evidence="8">NADH dehydrogenase subunit 2</fullName>
    </alternativeName>
</protein>
<feature type="transmembrane region" description="Helical" evidence="10">
    <location>
        <begin position="111"/>
        <end position="129"/>
    </location>
</feature>
<keyword evidence="12" id="KW-0496">Mitochondrion</keyword>
<feature type="transmembrane region" description="Helical" evidence="10">
    <location>
        <begin position="268"/>
        <end position="287"/>
    </location>
</feature>
<evidence type="ECO:0000256" key="3">
    <source>
        <dbReference type="ARBA" id="ARBA00012944"/>
    </source>
</evidence>
<evidence type="ECO:0000256" key="8">
    <source>
        <dbReference type="ARBA" id="ARBA00031028"/>
    </source>
</evidence>
<evidence type="ECO:0000313" key="12">
    <source>
        <dbReference type="EMBL" id="ABO27132.1"/>
    </source>
</evidence>
<sequence>MVVLITTDDVIGVRITLCRMLLTTLVTYIVYLAYNPTNTQHLNRLAVIALLFTMYLAWECLGIEYSSITIFNDWFAYTPGNSPIIILLIFLVLSLLIYGTITPRYNLSNQWIALLMVINLIGLILLPMVNDLIPLYVVIELQSYSLYLLTGIYNKSYNATRGAILYFVTGGIASVLILLSSAEVYQQTGLTNLSELSTYYTFHNQYTFNSFDILLAGLIFKMGLAPLHAWSIAVYSYTPTYITAYISIVAKVSIMSFIYIHISLFNTQLLLTTFYLSIAVAAYTPLYQVTLKSILAYSGILNFGYLITAVALGDQAYYLYIIQYSLTHVLIFYCILAIAEYTAHPASQWSPIVNVNHLVVPNKTLCLIFILCLFSLIGIPPLPGFYGKYYVIVALMDSGLYLEGLAIIVFSVIATYYYAYIIKQLASNLITSTITTQPVLSSSIALIISIYAVILTGLFLALPTLLEGITLLTN</sequence>
<comment type="subcellular location">
    <subcellularLocation>
        <location evidence="1">Membrane</location>
        <topology evidence="1">Multi-pass membrane protein</topology>
    </subcellularLocation>
</comment>
<name>D2CJD1_9ASCO</name>
<evidence type="ECO:0000259" key="11">
    <source>
        <dbReference type="Pfam" id="PF00361"/>
    </source>
</evidence>
<organism evidence="12">
    <name type="scientific">Candida sojae</name>
    <dbReference type="NCBI Taxonomy" id="52253"/>
    <lineage>
        <taxon>Eukaryota</taxon>
        <taxon>Fungi</taxon>
        <taxon>Dikarya</taxon>
        <taxon>Ascomycota</taxon>
        <taxon>Saccharomycotina</taxon>
        <taxon>Pichiomycetes</taxon>
        <taxon>Debaryomycetaceae</taxon>
        <taxon>Candida/Lodderomyces clade</taxon>
        <taxon>Candida</taxon>
    </lineage>
</organism>
<geneLocation type="mitochondrion" evidence="12"/>
<dbReference type="InterPro" id="IPR001750">
    <property type="entry name" value="ND/Mrp_TM"/>
</dbReference>
<dbReference type="Pfam" id="PF00361">
    <property type="entry name" value="Proton_antipo_M"/>
    <property type="match status" value="1"/>
</dbReference>
<evidence type="ECO:0000256" key="5">
    <source>
        <dbReference type="ARBA" id="ARBA00022692"/>
    </source>
</evidence>
<evidence type="ECO:0000256" key="6">
    <source>
        <dbReference type="ARBA" id="ARBA00022989"/>
    </source>
</evidence>
<feature type="transmembrane region" description="Helical" evidence="10">
    <location>
        <begin position="135"/>
        <end position="153"/>
    </location>
</feature>
<dbReference type="RefSeq" id="YP_003434266.1">
    <property type="nucleotide sequence ID" value="NC_013839.1"/>
</dbReference>
<gene>
    <name evidence="12" type="primary">nad2a</name>
    <name evidence="13" type="synonym">nad2b</name>
</gene>
<dbReference type="GO" id="GO:0016020">
    <property type="term" value="C:membrane"/>
    <property type="evidence" value="ECO:0007669"/>
    <property type="project" value="UniProtKB-SubCell"/>
</dbReference>
<feature type="transmembrane region" description="Helical" evidence="10">
    <location>
        <begin position="206"/>
        <end position="230"/>
    </location>
</feature>
<evidence type="ECO:0000256" key="2">
    <source>
        <dbReference type="ARBA" id="ARBA00007012"/>
    </source>
</evidence>
<feature type="transmembrane region" description="Helical" evidence="10">
    <location>
        <begin position="165"/>
        <end position="186"/>
    </location>
</feature>
<evidence type="ECO:0000256" key="4">
    <source>
        <dbReference type="ARBA" id="ARBA00021008"/>
    </source>
</evidence>
<dbReference type="EMBL" id="EF468347">
    <property type="protein sequence ID" value="ABO27141.1"/>
    <property type="molecule type" value="Genomic_DNA"/>
</dbReference>
<evidence type="ECO:0000256" key="10">
    <source>
        <dbReference type="SAM" id="Phobius"/>
    </source>
</evidence>
<evidence type="ECO:0000256" key="9">
    <source>
        <dbReference type="ARBA" id="ARBA00049551"/>
    </source>
</evidence>
<feature type="transmembrane region" description="Helical" evidence="10">
    <location>
        <begin position="360"/>
        <end position="379"/>
    </location>
</feature>
<dbReference type="EC" id="7.1.1.2" evidence="3"/>
<feature type="transmembrane region" description="Helical" evidence="10">
    <location>
        <begin position="46"/>
        <end position="68"/>
    </location>
</feature>
<dbReference type="AlphaFoldDB" id="D2CJD1"/>
<feature type="transmembrane region" description="Helical" evidence="10">
    <location>
        <begin position="318"/>
        <end position="339"/>
    </location>
</feature>
<reference evidence="12" key="1">
    <citation type="submission" date="2007-03" db="EMBL/GenBank/DDBJ databases">
        <title>Complete mtDNA sequence of the yeast Candida sojae.</title>
        <authorList>
            <person name="Valach M."/>
            <person name="Pfeiffer I."/>
            <person name="Nosek J."/>
        </authorList>
    </citation>
    <scope>NUCLEOTIDE SEQUENCE</scope>
    <source>
        <strain evidence="12">CBS 7871</strain>
    </source>
</reference>
<feature type="transmembrane region" description="Helical" evidence="10">
    <location>
        <begin position="80"/>
        <end position="99"/>
    </location>
</feature>
<dbReference type="GeneID" id="8774860"/>
<feature type="domain" description="NADH:quinone oxidoreductase/Mrp antiporter transmembrane" evidence="11">
    <location>
        <begin position="130"/>
        <end position="412"/>
    </location>
</feature>
<proteinExistence type="inferred from homology"/>
<dbReference type="RefSeq" id="YP_003434275.1">
    <property type="nucleotide sequence ID" value="NC_013839.1"/>
</dbReference>
<dbReference type="PANTHER" id="PTHR22773">
    <property type="entry name" value="NADH DEHYDROGENASE"/>
    <property type="match status" value="1"/>
</dbReference>
<evidence type="ECO:0000256" key="1">
    <source>
        <dbReference type="ARBA" id="ARBA00004141"/>
    </source>
</evidence>
<dbReference type="EMBL" id="EF468347">
    <property type="protein sequence ID" value="ABO27132.1"/>
    <property type="molecule type" value="Genomic_DNA"/>
</dbReference>
<feature type="transmembrane region" description="Helical" evidence="10">
    <location>
        <begin position="294"/>
        <end position="312"/>
    </location>
</feature>
<dbReference type="GeneID" id="8774851"/>
<feature type="transmembrane region" description="Helical" evidence="10">
    <location>
        <begin position="12"/>
        <end position="34"/>
    </location>
</feature>
<keyword evidence="5 10" id="KW-0812">Transmembrane</keyword>
<evidence type="ECO:0000313" key="13">
    <source>
        <dbReference type="EMBL" id="ABO27141.1"/>
    </source>
</evidence>
<feature type="transmembrane region" description="Helical" evidence="10">
    <location>
        <begin position="242"/>
        <end position="262"/>
    </location>
</feature>
<accession>D2CJD1</accession>
<evidence type="ECO:0000256" key="7">
    <source>
        <dbReference type="ARBA" id="ARBA00023136"/>
    </source>
</evidence>
<comment type="similarity">
    <text evidence="2">Belongs to the complex I subunit 2 family.</text>
</comment>
<feature type="transmembrane region" description="Helical" evidence="10">
    <location>
        <begin position="399"/>
        <end position="419"/>
    </location>
</feature>
<keyword evidence="7 10" id="KW-0472">Membrane</keyword>
<dbReference type="GO" id="GO:0008137">
    <property type="term" value="F:NADH dehydrogenase (ubiquinone) activity"/>
    <property type="evidence" value="ECO:0007669"/>
    <property type="project" value="UniProtKB-EC"/>
</dbReference>
<comment type="catalytic activity">
    <reaction evidence="9">
        <text>a ubiquinone + NADH + 5 H(+)(in) = a ubiquinol + NAD(+) + 4 H(+)(out)</text>
        <dbReference type="Rhea" id="RHEA:29091"/>
        <dbReference type="Rhea" id="RHEA-COMP:9565"/>
        <dbReference type="Rhea" id="RHEA-COMP:9566"/>
        <dbReference type="ChEBI" id="CHEBI:15378"/>
        <dbReference type="ChEBI" id="CHEBI:16389"/>
        <dbReference type="ChEBI" id="CHEBI:17976"/>
        <dbReference type="ChEBI" id="CHEBI:57540"/>
        <dbReference type="ChEBI" id="CHEBI:57945"/>
        <dbReference type="EC" id="7.1.1.2"/>
    </reaction>
</comment>
<feature type="transmembrane region" description="Helical" evidence="10">
    <location>
        <begin position="439"/>
        <end position="462"/>
    </location>
</feature>